<name>A0AAE0ZHN1_9GAST</name>
<dbReference type="Gene3D" id="1.20.890.10">
    <property type="entry name" value="cAMP-dependent protein kinase regulatory subunit, dimerization-anchoring domain"/>
    <property type="match status" value="1"/>
</dbReference>
<dbReference type="EMBL" id="JAWDGP010003917">
    <property type="protein sequence ID" value="KAK3769488.1"/>
    <property type="molecule type" value="Genomic_DNA"/>
</dbReference>
<evidence type="ECO:0000256" key="1">
    <source>
        <dbReference type="SAM" id="MobiDB-lite"/>
    </source>
</evidence>
<feature type="compositionally biased region" description="Basic and acidic residues" evidence="1">
    <location>
        <begin position="449"/>
        <end position="458"/>
    </location>
</feature>
<comment type="caution">
    <text evidence="2">The sequence shown here is derived from an EMBL/GenBank/DDBJ whole genome shotgun (WGS) entry which is preliminary data.</text>
</comment>
<dbReference type="Pfam" id="PF05186">
    <property type="entry name" value="Dpy-30"/>
    <property type="match status" value="1"/>
</dbReference>
<organism evidence="2 3">
    <name type="scientific">Elysia crispata</name>
    <name type="common">lettuce slug</name>
    <dbReference type="NCBI Taxonomy" id="231223"/>
    <lineage>
        <taxon>Eukaryota</taxon>
        <taxon>Metazoa</taxon>
        <taxon>Spiralia</taxon>
        <taxon>Lophotrochozoa</taxon>
        <taxon>Mollusca</taxon>
        <taxon>Gastropoda</taxon>
        <taxon>Heterobranchia</taxon>
        <taxon>Euthyneura</taxon>
        <taxon>Panpulmonata</taxon>
        <taxon>Sacoglossa</taxon>
        <taxon>Placobranchoidea</taxon>
        <taxon>Plakobranchidae</taxon>
        <taxon>Elysia</taxon>
    </lineage>
</organism>
<evidence type="ECO:0000313" key="3">
    <source>
        <dbReference type="Proteomes" id="UP001283361"/>
    </source>
</evidence>
<dbReference type="Proteomes" id="UP001283361">
    <property type="component" value="Unassembled WGS sequence"/>
</dbReference>
<feature type="region of interest" description="Disordered" evidence="1">
    <location>
        <begin position="1"/>
        <end position="63"/>
    </location>
</feature>
<feature type="compositionally biased region" description="Polar residues" evidence="1">
    <location>
        <begin position="1"/>
        <end position="10"/>
    </location>
</feature>
<proteinExistence type="predicted"/>
<evidence type="ECO:0000313" key="2">
    <source>
        <dbReference type="EMBL" id="KAK3769488.1"/>
    </source>
</evidence>
<feature type="compositionally biased region" description="Acidic residues" evidence="1">
    <location>
        <begin position="298"/>
        <end position="322"/>
    </location>
</feature>
<feature type="region of interest" description="Disordered" evidence="1">
    <location>
        <begin position="242"/>
        <end position="331"/>
    </location>
</feature>
<accession>A0AAE0ZHN1</accession>
<feature type="region of interest" description="Disordered" evidence="1">
    <location>
        <begin position="440"/>
        <end position="510"/>
    </location>
</feature>
<dbReference type="InterPro" id="IPR007858">
    <property type="entry name" value="Dpy-30_motif"/>
</dbReference>
<dbReference type="InterPro" id="IPR049630">
    <property type="entry name" value="DYDC-like_DD"/>
</dbReference>
<dbReference type="CDD" id="cd22966">
    <property type="entry name" value="DD_DYDC-like"/>
    <property type="match status" value="1"/>
</dbReference>
<protein>
    <submittedName>
        <fullName evidence="2">Uncharacterized protein</fullName>
    </submittedName>
</protein>
<gene>
    <name evidence="2" type="ORF">RRG08_027058</name>
</gene>
<keyword evidence="3" id="KW-1185">Reference proteome</keyword>
<feature type="compositionally biased region" description="Basic and acidic residues" evidence="1">
    <location>
        <begin position="251"/>
        <end position="275"/>
    </location>
</feature>
<feature type="compositionally biased region" description="Basic and acidic residues" evidence="1">
    <location>
        <begin position="468"/>
        <end position="502"/>
    </location>
</feature>
<sequence length="540" mass="61496">MATSQLSGNNLDHEHHPEHTNNPSFSTLLLLAGSDQPRSQNLEPPPVYSAPSADSKGIGDDPGDDTLSQIYPASLYLHSGLGRALSSCMKELCLHQPKDPIEFMAHWLYRYADFVLYTQEKAALLKRAEIVMKELARERNRRKERLLVLFKQYSELKIKLAEVSPFTYKSIFVQKSASKKQKGYDHYFDRMIASLSSSTTSKLPIQSPNLSRAVSTRKSKYSKASSLLQRIAGEIGKSSAYKEMLGTSRDGTIREREGTIHDSRRSREGTIHEGTYRPSLLARSFPSARKKKFGTIESEGDDDNEEAGEEEEEEEEEDEESGDASNREGMDFKYHKTKELKRLKSLRVAAKDSLTASKPWYSRDSATQAYWIYEFPPGRIVCLHPLLGKLMARGPKVNSLDMQSCLQSDSPCQSLYNHEVYVCLPEEMLFVTPEHVDSKQMLEPESEDMERSERDEKTSPNSAETEEEPKSFSKTEVLEHKAAGKESERIDPEKAKRDGNDQKEEEDDIRWQTCKGDEVCEGWIKCEGFDQDRWEDTNKE</sequence>
<dbReference type="AlphaFoldDB" id="A0AAE0ZHN1"/>
<reference evidence="2" key="1">
    <citation type="journal article" date="2023" name="G3 (Bethesda)">
        <title>A reference genome for the long-term kleptoplast-retaining sea slug Elysia crispata morphotype clarki.</title>
        <authorList>
            <person name="Eastman K.E."/>
            <person name="Pendleton A.L."/>
            <person name="Shaikh M.A."/>
            <person name="Suttiyut T."/>
            <person name="Ogas R."/>
            <person name="Tomko P."/>
            <person name="Gavelis G."/>
            <person name="Widhalm J.R."/>
            <person name="Wisecaver J.H."/>
        </authorList>
    </citation>
    <scope>NUCLEOTIDE SEQUENCE</scope>
    <source>
        <strain evidence="2">ECLA1</strain>
    </source>
</reference>